<dbReference type="Pfam" id="PF00535">
    <property type="entry name" value="Glycos_transf_2"/>
    <property type="match status" value="1"/>
</dbReference>
<dbReference type="PANTHER" id="PTHR22916">
    <property type="entry name" value="GLYCOSYLTRANSFERASE"/>
    <property type="match status" value="1"/>
</dbReference>
<evidence type="ECO:0000313" key="2">
    <source>
        <dbReference type="EMBL" id="QBQ56504.1"/>
    </source>
</evidence>
<keyword evidence="3" id="KW-1185">Reference proteome</keyword>
<dbReference type="GO" id="GO:0016758">
    <property type="term" value="F:hexosyltransferase activity"/>
    <property type="evidence" value="ECO:0007669"/>
    <property type="project" value="UniProtKB-ARBA"/>
</dbReference>
<accession>A0A4P7C4E7</accession>
<evidence type="ECO:0000259" key="1">
    <source>
        <dbReference type="Pfam" id="PF00535"/>
    </source>
</evidence>
<name>A0A4P7C4E7_9GAMM</name>
<dbReference type="Proteomes" id="UP000294325">
    <property type="component" value="Chromosome"/>
</dbReference>
<protein>
    <submittedName>
        <fullName evidence="2">Glycosyltransferase</fullName>
    </submittedName>
</protein>
<dbReference type="AlphaFoldDB" id="A0A4P7C4E7"/>
<dbReference type="KEGG" id="nwr:E3U44_08235"/>
<keyword evidence="2" id="KW-0808">Transferase</keyword>
<dbReference type="InterPro" id="IPR001173">
    <property type="entry name" value="Glyco_trans_2-like"/>
</dbReference>
<feature type="domain" description="Glycosyltransferase 2-like" evidence="1">
    <location>
        <begin position="15"/>
        <end position="168"/>
    </location>
</feature>
<dbReference type="PANTHER" id="PTHR22916:SF3">
    <property type="entry name" value="UDP-GLCNAC:BETAGAL BETA-1,3-N-ACETYLGLUCOSAMINYLTRANSFERASE-LIKE PROTEIN 1"/>
    <property type="match status" value="1"/>
</dbReference>
<evidence type="ECO:0000313" key="3">
    <source>
        <dbReference type="Proteomes" id="UP000294325"/>
    </source>
</evidence>
<proteinExistence type="predicted"/>
<dbReference type="OrthoDB" id="653189at2"/>
<dbReference type="InterPro" id="IPR029044">
    <property type="entry name" value="Nucleotide-diphossugar_trans"/>
</dbReference>
<sequence length="358" mass="41785">MTEQAWPTDTVPVVSILCITYNHEKFISECLDGFLMQKTTFPVEVLIHDDASTDATADIIREYEGQFPHIIKPIYQTENQYSKGVKPNPTFNIPRAKGKYIAICEGDDYWTDPLKLQKQVDFLEANPDFSICFHKVKILKDGQLIDDYITKVPRFESTLLDLVAGNYIHTLSCVCKNRGFEVLGSNFRYSPIGDYYFHCMNAQYGKIYYINETMAVYRAHDQSVWSNKSYLYRQQKTQEARKVILKDLSKDHADAINVLAKCHINTAYFLYRDYREEFSLEDLIITDFPAYTLQLASLLFDSYSEIKAKESELKEIKERQHSLSFVLKRLVLIVKMKLSNLKRTVRENVRHYFISNRS</sequence>
<dbReference type="SUPFAM" id="SSF53448">
    <property type="entry name" value="Nucleotide-diphospho-sugar transferases"/>
    <property type="match status" value="1"/>
</dbReference>
<dbReference type="Gene3D" id="3.90.550.10">
    <property type="entry name" value="Spore Coat Polysaccharide Biosynthesis Protein SpsA, Chain A"/>
    <property type="match status" value="1"/>
</dbReference>
<gene>
    <name evidence="2" type="ORF">E3U44_08235</name>
</gene>
<organism evidence="2 3">
    <name type="scientific">Nitrosococcus wardiae</name>
    <dbReference type="NCBI Taxonomy" id="1814290"/>
    <lineage>
        <taxon>Bacteria</taxon>
        <taxon>Pseudomonadati</taxon>
        <taxon>Pseudomonadota</taxon>
        <taxon>Gammaproteobacteria</taxon>
        <taxon>Chromatiales</taxon>
        <taxon>Chromatiaceae</taxon>
        <taxon>Nitrosococcus</taxon>
    </lineage>
</organism>
<dbReference type="EMBL" id="CP038033">
    <property type="protein sequence ID" value="QBQ56504.1"/>
    <property type="molecule type" value="Genomic_DNA"/>
</dbReference>
<reference evidence="2 3" key="1">
    <citation type="submission" date="2019-03" db="EMBL/GenBank/DDBJ databases">
        <title>The genome sequence of Nitrosococcus wardiae strain D1FHST reveals the archetypal metabolic capacity of ammonia-oxidizing Gammaproteobacteria.</title>
        <authorList>
            <person name="Wang L."/>
            <person name="Lim C.K."/>
            <person name="Hanson T.E."/>
            <person name="Dang H."/>
            <person name="Klotz M.G."/>
        </authorList>
    </citation>
    <scope>NUCLEOTIDE SEQUENCE [LARGE SCALE GENOMIC DNA]</scope>
    <source>
        <strain evidence="2 3">D1FHS</strain>
    </source>
</reference>